<dbReference type="GO" id="GO:0044550">
    <property type="term" value="P:secondary metabolite biosynthetic process"/>
    <property type="evidence" value="ECO:0007669"/>
    <property type="project" value="TreeGrafter"/>
</dbReference>
<evidence type="ECO:0000313" key="3">
    <source>
        <dbReference type="EMBL" id="AGH68918.1"/>
    </source>
</evidence>
<dbReference type="GO" id="GO:0003824">
    <property type="term" value="F:catalytic activity"/>
    <property type="evidence" value="ECO:0007669"/>
    <property type="project" value="InterPro"/>
</dbReference>
<dbReference type="Gene3D" id="3.30.559.30">
    <property type="entry name" value="Nonribosomal peptide synthetase, condensation domain"/>
    <property type="match status" value="1"/>
</dbReference>
<dbReference type="GO" id="GO:0005737">
    <property type="term" value="C:cytoplasm"/>
    <property type="evidence" value="ECO:0007669"/>
    <property type="project" value="TreeGrafter"/>
</dbReference>
<accession>M4T5K3</accession>
<organism evidence="3">
    <name type="scientific">Streptomyces sp. CNH189</name>
    <dbReference type="NCBI Taxonomy" id="1136432"/>
    <lineage>
        <taxon>Bacteria</taxon>
        <taxon>Bacillati</taxon>
        <taxon>Actinomycetota</taxon>
        <taxon>Actinomycetes</taxon>
        <taxon>Kitasatosporales</taxon>
        <taxon>Streptomycetaceae</taxon>
        <taxon>Streptomyces</taxon>
    </lineage>
</organism>
<feature type="region of interest" description="Disordered" evidence="1">
    <location>
        <begin position="1"/>
        <end position="31"/>
    </location>
</feature>
<evidence type="ECO:0000259" key="2">
    <source>
        <dbReference type="Pfam" id="PF00668"/>
    </source>
</evidence>
<reference evidence="3" key="1">
    <citation type="journal article" date="2012" name="J. Am. Chem. Soc.">
        <title>Merochlorins A-D, cyclic meroterpenoid antibiotics biosynthesized in divergent pathways with vanadium-dependent chloroperoxidases.</title>
        <authorList>
            <person name="Kaysser L."/>
            <person name="Bernhardt P."/>
            <person name="Nam S.J."/>
            <person name="Loesgen S."/>
            <person name="Ruby J.G."/>
            <person name="Skewes-Cox P."/>
            <person name="Jensen P.R."/>
            <person name="Fenical W."/>
            <person name="Moore B.S."/>
        </authorList>
    </citation>
    <scope>NUCLEOTIDE SEQUENCE</scope>
    <source>
        <strain evidence="3">CNH189</strain>
    </source>
</reference>
<dbReference type="InterPro" id="IPR001242">
    <property type="entry name" value="Condensation_dom"/>
</dbReference>
<dbReference type="EMBL" id="JX186999">
    <property type="protein sequence ID" value="AGH68918.1"/>
    <property type="molecule type" value="Genomic_DNA"/>
</dbReference>
<dbReference type="PANTHER" id="PTHR45527:SF1">
    <property type="entry name" value="FATTY ACID SYNTHASE"/>
    <property type="match status" value="1"/>
</dbReference>
<dbReference type="Pfam" id="PF00668">
    <property type="entry name" value="Condensation"/>
    <property type="match status" value="1"/>
</dbReference>
<dbReference type="PANTHER" id="PTHR45527">
    <property type="entry name" value="NONRIBOSOMAL PEPTIDE SYNTHETASE"/>
    <property type="match status" value="1"/>
</dbReference>
<evidence type="ECO:0000256" key="1">
    <source>
        <dbReference type="SAM" id="MobiDB-lite"/>
    </source>
</evidence>
<feature type="domain" description="Condensation" evidence="2">
    <location>
        <begin position="43"/>
        <end position="365"/>
    </location>
</feature>
<name>M4T5K3_9ACTN</name>
<dbReference type="GO" id="GO:0008610">
    <property type="term" value="P:lipid biosynthetic process"/>
    <property type="evidence" value="ECO:0007669"/>
    <property type="project" value="UniProtKB-ARBA"/>
</dbReference>
<gene>
    <name evidence="3" type="primary">mcl33</name>
</gene>
<dbReference type="GO" id="GO:0031177">
    <property type="term" value="F:phosphopantetheine binding"/>
    <property type="evidence" value="ECO:0007669"/>
    <property type="project" value="TreeGrafter"/>
</dbReference>
<dbReference type="GO" id="GO:0043041">
    <property type="term" value="P:amino acid activation for nonribosomal peptide biosynthetic process"/>
    <property type="evidence" value="ECO:0007669"/>
    <property type="project" value="TreeGrafter"/>
</dbReference>
<dbReference type="SUPFAM" id="SSF52777">
    <property type="entry name" value="CoA-dependent acyltransferases"/>
    <property type="match status" value="2"/>
</dbReference>
<dbReference type="Gene3D" id="3.30.559.10">
    <property type="entry name" value="Chloramphenicol acetyltransferase-like domain"/>
    <property type="match status" value="1"/>
</dbReference>
<dbReference type="InterPro" id="IPR023213">
    <property type="entry name" value="CAT-like_dom_sf"/>
</dbReference>
<sequence length="485" mass="53368">MTGWSRRLRERISPRRPAVTAGAPRPSVPVARPQHDALLDSCADRHTGRHVEQVWWYWHGPLDTQRFTAAWQSVAGREVILRAAFEREPQPRVVFHNNARTEVVRHPAGTVDRDELMARDRLRGFDVGRPGPLRVTLVDVGEDARPEALRGSAEVTWVLLTFHRGLLDARSVSVLLDEFSRAYLEGGVLPGGERRPDIRDWAHWLERQDTAAARDFFNRIAPDGQPAVQPALPGPRTRQSGCGRAETRLAAAEADRLHRWAAARGLPDSSALHAAWALLLYRAANATDPAPVGFAITVSGRGIALDAVDRLVGPLRSCLPMTVRVDPARPVIRLLETLRDRALDLAAYEWTCMEQVHEWTGRPKSGRPLDTVVSLETTPRPPAGLRARLAATGVRFGERHSSGAHSLLLTALLARPADDGSLILTAVHDRARLSDADAGRLVDQCARLLRRLPAAGENETVAEVLAVLGEDEPPRAAPPQHGMRD</sequence>
<dbReference type="AlphaFoldDB" id="M4T5K3"/>
<proteinExistence type="predicted"/>
<protein>
    <submittedName>
        <fullName evidence="3">NRPS-like condensation domain</fullName>
    </submittedName>
</protein>